<accession>A0ABV6KYB8</accession>
<dbReference type="EMBL" id="JBHLUU010000128">
    <property type="protein sequence ID" value="MFC0478332.1"/>
    <property type="molecule type" value="Genomic_DNA"/>
</dbReference>
<protein>
    <recommendedName>
        <fullName evidence="4">Spore coat protein</fullName>
    </recommendedName>
</protein>
<gene>
    <name evidence="2" type="ORF">ACFFHF_24390</name>
</gene>
<evidence type="ECO:0000256" key="1">
    <source>
        <dbReference type="SAM" id="Phobius"/>
    </source>
</evidence>
<keyword evidence="3" id="KW-1185">Reference proteome</keyword>
<evidence type="ECO:0008006" key="4">
    <source>
        <dbReference type="Google" id="ProtNLM"/>
    </source>
</evidence>
<organism evidence="2 3">
    <name type="scientific">Robertmurraya beringensis</name>
    <dbReference type="NCBI Taxonomy" id="641660"/>
    <lineage>
        <taxon>Bacteria</taxon>
        <taxon>Bacillati</taxon>
        <taxon>Bacillota</taxon>
        <taxon>Bacilli</taxon>
        <taxon>Bacillales</taxon>
        <taxon>Bacillaceae</taxon>
        <taxon>Robertmurraya</taxon>
    </lineage>
</organism>
<sequence>MQHHYVGPYHRGDNRFFFGAPFAASLLGGFAGGLLGTAFFRPRPFYPYPCPYYPPVYGYGYGYGYPYY</sequence>
<keyword evidence="1" id="KW-1133">Transmembrane helix</keyword>
<dbReference type="RefSeq" id="WP_160546231.1">
    <property type="nucleotide sequence ID" value="NZ_JBHLUU010000128.1"/>
</dbReference>
<comment type="caution">
    <text evidence="2">The sequence shown here is derived from an EMBL/GenBank/DDBJ whole genome shotgun (WGS) entry which is preliminary data.</text>
</comment>
<evidence type="ECO:0000313" key="3">
    <source>
        <dbReference type="Proteomes" id="UP001589738"/>
    </source>
</evidence>
<keyword evidence="1" id="KW-0812">Transmembrane</keyword>
<keyword evidence="1" id="KW-0472">Membrane</keyword>
<feature type="transmembrane region" description="Helical" evidence="1">
    <location>
        <begin position="16"/>
        <end position="40"/>
    </location>
</feature>
<evidence type="ECO:0000313" key="2">
    <source>
        <dbReference type="EMBL" id="MFC0478332.1"/>
    </source>
</evidence>
<reference evidence="2 3" key="1">
    <citation type="submission" date="2024-09" db="EMBL/GenBank/DDBJ databases">
        <authorList>
            <person name="Sun Q."/>
            <person name="Mori K."/>
        </authorList>
    </citation>
    <scope>NUCLEOTIDE SEQUENCE [LARGE SCALE GENOMIC DNA]</scope>
    <source>
        <strain evidence="2 3">CGMCC 1.9126</strain>
    </source>
</reference>
<name>A0ABV6KYB8_9BACI</name>
<dbReference type="Proteomes" id="UP001589738">
    <property type="component" value="Unassembled WGS sequence"/>
</dbReference>
<proteinExistence type="predicted"/>